<dbReference type="Proteomes" id="UP000192815">
    <property type="component" value="Unassembled WGS sequence"/>
</dbReference>
<dbReference type="InterPro" id="IPR004045">
    <property type="entry name" value="Glutathione_S-Trfase_N"/>
</dbReference>
<gene>
    <name evidence="2" type="ORF">BZK31_12665</name>
</gene>
<dbReference type="EMBL" id="MUIO01000043">
    <property type="protein sequence ID" value="ORC58937.1"/>
    <property type="molecule type" value="Genomic_DNA"/>
</dbReference>
<keyword evidence="3" id="KW-1185">Reference proteome</keyword>
<dbReference type="PANTHER" id="PTHR44051">
    <property type="entry name" value="GLUTATHIONE S-TRANSFERASE-RELATED"/>
    <property type="match status" value="1"/>
</dbReference>
<reference evidence="3" key="1">
    <citation type="submission" date="2017-02" db="EMBL/GenBank/DDBJ databases">
        <title>Pseudomonas floridae sp. nov., a novel pathogenic bacterial species isolated from tomato.</title>
        <authorList>
            <person name="Timilsina S."/>
            <person name="Vallad G.E."/>
            <person name="Jones J.B."/>
        </authorList>
    </citation>
    <scope>NUCLEOTIDE SEQUENCE [LARGE SCALE GENOMIC DNA]</scope>
    <source>
        <strain evidence="3">GEV388</strain>
    </source>
</reference>
<evidence type="ECO:0000313" key="2">
    <source>
        <dbReference type="EMBL" id="ORC58937.1"/>
    </source>
</evidence>
<evidence type="ECO:0000259" key="1">
    <source>
        <dbReference type="PROSITE" id="PS50404"/>
    </source>
</evidence>
<dbReference type="SUPFAM" id="SSF52833">
    <property type="entry name" value="Thioredoxin-like"/>
    <property type="match status" value="1"/>
</dbReference>
<organism evidence="2 3">
    <name type="scientific">Pseudomonas floridensis</name>
    <dbReference type="NCBI Taxonomy" id="1958950"/>
    <lineage>
        <taxon>Bacteria</taxon>
        <taxon>Pseudomonadati</taxon>
        <taxon>Pseudomonadota</taxon>
        <taxon>Gammaproteobacteria</taxon>
        <taxon>Pseudomonadales</taxon>
        <taxon>Pseudomonadaceae</taxon>
        <taxon>Pseudomonas</taxon>
    </lineage>
</organism>
<dbReference type="RefSeq" id="WP_083183189.1">
    <property type="nucleotide sequence ID" value="NZ_CBCRZR010000011.1"/>
</dbReference>
<dbReference type="CDD" id="cd03057">
    <property type="entry name" value="GST_N_Beta"/>
    <property type="match status" value="1"/>
</dbReference>
<comment type="caution">
    <text evidence="2">The sequence shown here is derived from an EMBL/GenBank/DDBJ whole genome shotgun (WGS) entry which is preliminary data.</text>
</comment>
<evidence type="ECO:0000313" key="3">
    <source>
        <dbReference type="Proteomes" id="UP000192815"/>
    </source>
</evidence>
<dbReference type="Gene3D" id="1.20.1050.10">
    <property type="match status" value="1"/>
</dbReference>
<proteinExistence type="predicted"/>
<protein>
    <submittedName>
        <fullName evidence="2">Glutathione S-transferase</fullName>
    </submittedName>
</protein>
<dbReference type="Pfam" id="PF13409">
    <property type="entry name" value="GST_N_2"/>
    <property type="match status" value="1"/>
</dbReference>
<dbReference type="PROSITE" id="PS50404">
    <property type="entry name" value="GST_NTER"/>
    <property type="match status" value="1"/>
</dbReference>
<dbReference type="STRING" id="1958950.BZK31_12665"/>
<accession>A0A1X0N6H4</accession>
<dbReference type="AlphaFoldDB" id="A0A1X0N6H4"/>
<dbReference type="OrthoDB" id="5508354at2"/>
<dbReference type="PANTHER" id="PTHR44051:SF8">
    <property type="entry name" value="GLUTATHIONE S-TRANSFERASE GSTA"/>
    <property type="match status" value="1"/>
</dbReference>
<dbReference type="Gene3D" id="3.40.30.10">
    <property type="entry name" value="Glutaredoxin"/>
    <property type="match status" value="1"/>
</dbReference>
<name>A0A1X0N6H4_9PSED</name>
<sequence>MYTLFGTEGSGAAAIEMALSLCEAPYTLTNACSWEEGPGKEALEHVNPLLQVPTLVLPDGNVVTESAAILIHLGLEFPDSGLLPQRSSERSQALRALVYIAANCYAAIGVIDFPERWLPDADKALQTTLEQGARLRLHEHWQTFSDLFFTPDTWNPEAPAAVEILASVVTRWSGAREHLRDVRPDFHESLLQIDVHPVVSEVARRHWP</sequence>
<feature type="domain" description="GST N-terminal" evidence="1">
    <location>
        <begin position="1"/>
        <end position="81"/>
    </location>
</feature>
<dbReference type="InterPro" id="IPR036249">
    <property type="entry name" value="Thioredoxin-like_sf"/>
</dbReference>